<evidence type="ECO:0000256" key="9">
    <source>
        <dbReference type="SAM" id="Phobius"/>
    </source>
</evidence>
<dbReference type="AlphaFoldDB" id="E9FW75"/>
<dbReference type="GO" id="GO:0061630">
    <property type="term" value="F:ubiquitin protein ligase activity"/>
    <property type="evidence" value="ECO:0000318"/>
    <property type="project" value="GO_Central"/>
</dbReference>
<dbReference type="PROSITE" id="PS50089">
    <property type="entry name" value="ZF_RING_2"/>
    <property type="match status" value="1"/>
</dbReference>
<dbReference type="InterPro" id="IPR001841">
    <property type="entry name" value="Znf_RING"/>
</dbReference>
<feature type="transmembrane region" description="Helical" evidence="9">
    <location>
        <begin position="303"/>
        <end position="326"/>
    </location>
</feature>
<evidence type="ECO:0000256" key="1">
    <source>
        <dbReference type="ARBA" id="ARBA00004141"/>
    </source>
</evidence>
<evidence type="ECO:0000256" key="8">
    <source>
        <dbReference type="PROSITE-ProRule" id="PRU00175"/>
    </source>
</evidence>
<dbReference type="OMA" id="HVRPMLP"/>
<dbReference type="HOGENOM" id="CLU_047467_0_0_1"/>
<dbReference type="SUPFAM" id="SSF57850">
    <property type="entry name" value="RING/U-box"/>
    <property type="match status" value="1"/>
</dbReference>
<dbReference type="InterPro" id="IPR050731">
    <property type="entry name" value="HRD1_E3_ubiq-ligases"/>
</dbReference>
<dbReference type="Gene3D" id="3.30.40.10">
    <property type="entry name" value="Zinc/RING finger domain, C3HC4 (zinc finger)"/>
    <property type="match status" value="1"/>
</dbReference>
<keyword evidence="4 8" id="KW-0863">Zinc-finger</keyword>
<dbReference type="KEGG" id="dpx:DAPPUDRAFT_233957"/>
<proteinExistence type="predicted"/>
<keyword evidence="7 9" id="KW-0472">Membrane</keyword>
<dbReference type="eggNOG" id="KOG0802">
    <property type="taxonomic scope" value="Eukaryota"/>
</dbReference>
<dbReference type="GO" id="GO:0036513">
    <property type="term" value="C:Derlin-1 retrotranslocation complex"/>
    <property type="evidence" value="ECO:0000318"/>
    <property type="project" value="GO_Central"/>
</dbReference>
<evidence type="ECO:0000259" key="10">
    <source>
        <dbReference type="PROSITE" id="PS50089"/>
    </source>
</evidence>
<evidence type="ECO:0000256" key="2">
    <source>
        <dbReference type="ARBA" id="ARBA00022692"/>
    </source>
</evidence>
<dbReference type="PANTHER" id="PTHR22763">
    <property type="entry name" value="RING ZINC FINGER PROTEIN"/>
    <property type="match status" value="1"/>
</dbReference>
<sequence>MVVLSRNLNLKVFNHLSSASSTASFGAILNLDGTAFDALTALTVCKVVNGQIAHIIWGIRNDGILAFFESEWLRLNIPLIFRSFWLMRCGFHIYIYLASSEFAWTDAESLNTLLKIVMVRGCETLPALLGMASVFSWICAKVYLKSQEFMQIPDERSTHIGPLAATLFIIFSFQYGLSTLKPASRIVRLMRILVLITTCFLHFTYTSVDTVLMSLAASANLDFKRHARALLVCGSLTLALLSGLYVLWTTHSISTWLLAVSGFSVEALCKIAISLALYIVFLVDARHQELWDKLDDHVYRIKFVGRVIEYVIGLFMMINSGIALVLESGGICRAILFGLHGYFNLSFFWDEALRGWEIYQKRRIAVCKIATLQSVEEHMEIDDVCAICFNHLKSNQANKVLIKVTPCRHYYHAVCLRKWLYVQDRCPMCHQTLWPELSPSHDDSDPSENSSID</sequence>
<evidence type="ECO:0000256" key="5">
    <source>
        <dbReference type="ARBA" id="ARBA00022833"/>
    </source>
</evidence>
<evidence type="ECO:0000256" key="3">
    <source>
        <dbReference type="ARBA" id="ARBA00022723"/>
    </source>
</evidence>
<comment type="subcellular location">
    <subcellularLocation>
        <location evidence="1">Membrane</location>
        <topology evidence="1">Multi-pass membrane protein</topology>
    </subcellularLocation>
</comment>
<dbReference type="STRING" id="6669.E9FW75"/>
<keyword evidence="2 9" id="KW-0812">Transmembrane</keyword>
<dbReference type="GO" id="GO:0012505">
    <property type="term" value="C:endomembrane system"/>
    <property type="evidence" value="ECO:0000318"/>
    <property type="project" value="GO_Central"/>
</dbReference>
<organism evidence="11 12">
    <name type="scientific">Daphnia pulex</name>
    <name type="common">Water flea</name>
    <dbReference type="NCBI Taxonomy" id="6669"/>
    <lineage>
        <taxon>Eukaryota</taxon>
        <taxon>Metazoa</taxon>
        <taxon>Ecdysozoa</taxon>
        <taxon>Arthropoda</taxon>
        <taxon>Crustacea</taxon>
        <taxon>Branchiopoda</taxon>
        <taxon>Diplostraca</taxon>
        <taxon>Cladocera</taxon>
        <taxon>Anomopoda</taxon>
        <taxon>Daphniidae</taxon>
        <taxon>Daphnia</taxon>
    </lineage>
</organism>
<keyword evidence="5" id="KW-0862">Zinc</keyword>
<dbReference type="InterPro" id="IPR025754">
    <property type="entry name" value="TRC8_N_dom"/>
</dbReference>
<feature type="transmembrane region" description="Helical" evidence="9">
    <location>
        <begin position="189"/>
        <end position="208"/>
    </location>
</feature>
<dbReference type="InParanoid" id="E9FW75"/>
<keyword evidence="12" id="KW-1185">Reference proteome</keyword>
<dbReference type="FunFam" id="3.30.40.10:FF:001152">
    <property type="entry name" value="Uncharacterized protein"/>
    <property type="match status" value="1"/>
</dbReference>
<dbReference type="CDD" id="cd16476">
    <property type="entry name" value="RING-H2_RNF139-like"/>
    <property type="match status" value="1"/>
</dbReference>
<feature type="transmembrane region" description="Helical" evidence="9">
    <location>
        <begin position="79"/>
        <end position="97"/>
    </location>
</feature>
<dbReference type="PANTHER" id="PTHR22763:SF163">
    <property type="entry name" value="E3 UBIQUITIN-PROTEIN LIGASE RNF139"/>
    <property type="match status" value="1"/>
</dbReference>
<accession>E9FW75</accession>
<evidence type="ECO:0000313" key="11">
    <source>
        <dbReference type="EMBL" id="EFX88676.1"/>
    </source>
</evidence>
<dbReference type="Pfam" id="PF13639">
    <property type="entry name" value="zf-RING_2"/>
    <property type="match status" value="1"/>
</dbReference>
<protein>
    <recommendedName>
        <fullName evidence="10">RING-type domain-containing protein</fullName>
    </recommendedName>
</protein>
<name>E9FW75_DAPPU</name>
<dbReference type="Proteomes" id="UP000000305">
    <property type="component" value="Unassembled WGS sequence"/>
</dbReference>
<dbReference type="GO" id="GO:0036503">
    <property type="term" value="P:ERAD pathway"/>
    <property type="evidence" value="ECO:0000318"/>
    <property type="project" value="GO_Central"/>
</dbReference>
<feature type="transmembrane region" description="Helical" evidence="9">
    <location>
        <begin position="254"/>
        <end position="283"/>
    </location>
</feature>
<feature type="transmembrane region" description="Helical" evidence="9">
    <location>
        <begin position="160"/>
        <end position="177"/>
    </location>
</feature>
<evidence type="ECO:0000256" key="7">
    <source>
        <dbReference type="ARBA" id="ARBA00023136"/>
    </source>
</evidence>
<dbReference type="Pfam" id="PF13705">
    <property type="entry name" value="TRC8_N"/>
    <property type="match status" value="1"/>
</dbReference>
<dbReference type="InterPro" id="IPR013083">
    <property type="entry name" value="Znf_RING/FYVE/PHD"/>
</dbReference>
<dbReference type="OrthoDB" id="4348522at2759"/>
<dbReference type="SMART" id="SM00184">
    <property type="entry name" value="RING"/>
    <property type="match status" value="1"/>
</dbReference>
<dbReference type="PhylomeDB" id="E9FW75"/>
<gene>
    <name evidence="11" type="ORF">DAPPUDRAFT_233957</name>
</gene>
<keyword evidence="3" id="KW-0479">Metal-binding</keyword>
<evidence type="ECO:0000256" key="6">
    <source>
        <dbReference type="ARBA" id="ARBA00022989"/>
    </source>
</evidence>
<evidence type="ECO:0000256" key="4">
    <source>
        <dbReference type="ARBA" id="ARBA00022771"/>
    </source>
</evidence>
<feature type="domain" description="RING-type" evidence="10">
    <location>
        <begin position="385"/>
        <end position="430"/>
    </location>
</feature>
<dbReference type="EMBL" id="GL732525">
    <property type="protein sequence ID" value="EFX88676.1"/>
    <property type="molecule type" value="Genomic_DNA"/>
</dbReference>
<keyword evidence="6 9" id="KW-1133">Transmembrane helix</keyword>
<evidence type="ECO:0000313" key="12">
    <source>
        <dbReference type="Proteomes" id="UP000000305"/>
    </source>
</evidence>
<dbReference type="GO" id="GO:0043161">
    <property type="term" value="P:proteasome-mediated ubiquitin-dependent protein catabolic process"/>
    <property type="evidence" value="ECO:0000318"/>
    <property type="project" value="GO_Central"/>
</dbReference>
<feature type="transmembrane region" description="Helical" evidence="9">
    <location>
        <begin position="229"/>
        <end position="248"/>
    </location>
</feature>
<dbReference type="GO" id="GO:0008270">
    <property type="term" value="F:zinc ion binding"/>
    <property type="evidence" value="ECO:0007669"/>
    <property type="project" value="UniProtKB-KW"/>
</dbReference>
<feature type="transmembrane region" description="Helical" evidence="9">
    <location>
        <begin position="117"/>
        <end position="139"/>
    </location>
</feature>
<reference evidence="11 12" key="1">
    <citation type="journal article" date="2011" name="Science">
        <title>The ecoresponsive genome of Daphnia pulex.</title>
        <authorList>
            <person name="Colbourne J.K."/>
            <person name="Pfrender M.E."/>
            <person name="Gilbert D."/>
            <person name="Thomas W.K."/>
            <person name="Tucker A."/>
            <person name="Oakley T.H."/>
            <person name="Tokishita S."/>
            <person name="Aerts A."/>
            <person name="Arnold G.J."/>
            <person name="Basu M.K."/>
            <person name="Bauer D.J."/>
            <person name="Caceres C.E."/>
            <person name="Carmel L."/>
            <person name="Casola C."/>
            <person name="Choi J.H."/>
            <person name="Detter J.C."/>
            <person name="Dong Q."/>
            <person name="Dusheyko S."/>
            <person name="Eads B.D."/>
            <person name="Frohlich T."/>
            <person name="Geiler-Samerotte K.A."/>
            <person name="Gerlach D."/>
            <person name="Hatcher P."/>
            <person name="Jogdeo S."/>
            <person name="Krijgsveld J."/>
            <person name="Kriventseva E.V."/>
            <person name="Kultz D."/>
            <person name="Laforsch C."/>
            <person name="Lindquist E."/>
            <person name="Lopez J."/>
            <person name="Manak J.R."/>
            <person name="Muller J."/>
            <person name="Pangilinan J."/>
            <person name="Patwardhan R.P."/>
            <person name="Pitluck S."/>
            <person name="Pritham E.J."/>
            <person name="Rechtsteiner A."/>
            <person name="Rho M."/>
            <person name="Rogozin I.B."/>
            <person name="Sakarya O."/>
            <person name="Salamov A."/>
            <person name="Schaack S."/>
            <person name="Shapiro H."/>
            <person name="Shiga Y."/>
            <person name="Skalitzky C."/>
            <person name="Smith Z."/>
            <person name="Souvorov A."/>
            <person name="Sung W."/>
            <person name="Tang Z."/>
            <person name="Tsuchiya D."/>
            <person name="Tu H."/>
            <person name="Vos H."/>
            <person name="Wang M."/>
            <person name="Wolf Y.I."/>
            <person name="Yamagata H."/>
            <person name="Yamada T."/>
            <person name="Ye Y."/>
            <person name="Shaw J.R."/>
            <person name="Andrews J."/>
            <person name="Crease T.J."/>
            <person name="Tang H."/>
            <person name="Lucas S.M."/>
            <person name="Robertson H.M."/>
            <person name="Bork P."/>
            <person name="Koonin E.V."/>
            <person name="Zdobnov E.M."/>
            <person name="Grigoriev I.V."/>
            <person name="Lynch M."/>
            <person name="Boore J.L."/>
        </authorList>
    </citation>
    <scope>NUCLEOTIDE SEQUENCE [LARGE SCALE GENOMIC DNA]</scope>
</reference>